<keyword evidence="3" id="KW-1185">Reference proteome</keyword>
<evidence type="ECO:0000313" key="3">
    <source>
        <dbReference type="Proteomes" id="UP000608594"/>
    </source>
</evidence>
<protein>
    <submittedName>
        <fullName evidence="2">Uncharacterized protein</fullName>
    </submittedName>
</protein>
<dbReference type="EMBL" id="JACOQL010000001">
    <property type="protein sequence ID" value="MBC9245758.1"/>
    <property type="molecule type" value="Genomic_DNA"/>
</dbReference>
<evidence type="ECO:0000313" key="2">
    <source>
        <dbReference type="EMBL" id="MBC9245758.1"/>
    </source>
</evidence>
<dbReference type="Proteomes" id="UP000608594">
    <property type="component" value="Unassembled WGS sequence"/>
</dbReference>
<keyword evidence="1" id="KW-1133">Transmembrane helix</keyword>
<sequence>MRKPGLAPLFETHASSYGLGRGFFKGVAMTAVLTPVLIACFLSIGIVVTGEIRAAFGGFALITLYGLILSAILLVILAIPIFMTWGITYRLSRALGLRVLNAARLSVMTIAAVIAALFPIATAVWRGSALITGSFPPSMLFMIWIALCSIGLVMAQLYFHGDEAA</sequence>
<evidence type="ECO:0000256" key="1">
    <source>
        <dbReference type="SAM" id="Phobius"/>
    </source>
</evidence>
<dbReference type="AlphaFoldDB" id="A0A926G4V4"/>
<feature type="transmembrane region" description="Helical" evidence="1">
    <location>
        <begin position="139"/>
        <end position="159"/>
    </location>
</feature>
<comment type="caution">
    <text evidence="2">The sequence shown here is derived from an EMBL/GenBank/DDBJ whole genome shotgun (WGS) entry which is preliminary data.</text>
</comment>
<keyword evidence="1" id="KW-0812">Transmembrane</keyword>
<gene>
    <name evidence="2" type="ORF">H4P12_03300</name>
</gene>
<dbReference type="RefSeq" id="WP_187792156.1">
    <property type="nucleotide sequence ID" value="NZ_JACOQL010000001.1"/>
</dbReference>
<proteinExistence type="predicted"/>
<feature type="transmembrane region" description="Helical" evidence="1">
    <location>
        <begin position="27"/>
        <end position="48"/>
    </location>
</feature>
<reference evidence="2" key="1">
    <citation type="submission" date="2020-08" db="EMBL/GenBank/DDBJ databases">
        <title>Paracoccus amoyensis sp. nov., isolated from the surface seawater at coast of Xiamen, Fujian.</title>
        <authorList>
            <person name="Lyu L."/>
        </authorList>
    </citation>
    <scope>NUCLEOTIDE SEQUENCE</scope>
    <source>
        <strain evidence="2">11-3</strain>
    </source>
</reference>
<feature type="transmembrane region" description="Helical" evidence="1">
    <location>
        <begin position="105"/>
        <end position="127"/>
    </location>
</feature>
<feature type="transmembrane region" description="Helical" evidence="1">
    <location>
        <begin position="60"/>
        <end position="85"/>
    </location>
</feature>
<keyword evidence="1" id="KW-0472">Membrane</keyword>
<accession>A0A926G4V4</accession>
<name>A0A926G4V4_9RHOB</name>
<organism evidence="2 3">
    <name type="scientific">Paracoccus amoyensis</name>
    <dbReference type="NCBI Taxonomy" id="2760093"/>
    <lineage>
        <taxon>Bacteria</taxon>
        <taxon>Pseudomonadati</taxon>
        <taxon>Pseudomonadota</taxon>
        <taxon>Alphaproteobacteria</taxon>
        <taxon>Rhodobacterales</taxon>
        <taxon>Paracoccaceae</taxon>
        <taxon>Paracoccus</taxon>
    </lineage>
</organism>